<organism evidence="2 3">
    <name type="scientific">Streptomyces nanshensis</name>
    <dbReference type="NCBI Taxonomy" id="518642"/>
    <lineage>
        <taxon>Bacteria</taxon>
        <taxon>Bacillati</taxon>
        <taxon>Actinomycetota</taxon>
        <taxon>Actinomycetes</taxon>
        <taxon>Kitasatosporales</taxon>
        <taxon>Streptomycetaceae</taxon>
        <taxon>Streptomyces</taxon>
    </lineage>
</organism>
<feature type="region of interest" description="Disordered" evidence="1">
    <location>
        <begin position="133"/>
        <end position="169"/>
    </location>
</feature>
<sequence length="169" mass="17793">MSPAAARASRISFSCEGPCGAVSPLLAPSWLTADPRTTARTRWPLRRASDSRSTRSVPAPSAHAVPSAPSAYDLARPSGASPRWRLNSVKENDVAISITPLTTASEHSSRCRDCPARCRATREEEQAVLTVTAGSAGAVRSRPAAVGQRPAPRDRSRAQPPAPVPYGTA</sequence>
<accession>A0A1E7LQY3</accession>
<gene>
    <name evidence="2" type="ORF">AN221_21280</name>
</gene>
<dbReference type="EMBL" id="LJGZ01000091">
    <property type="protein sequence ID" value="OEV18606.1"/>
    <property type="molecule type" value="Genomic_DNA"/>
</dbReference>
<keyword evidence="3" id="KW-1185">Reference proteome</keyword>
<name>A0A1E7LQY3_9ACTN</name>
<protein>
    <submittedName>
        <fullName evidence="2">Uncharacterized protein</fullName>
    </submittedName>
</protein>
<feature type="compositionally biased region" description="Low complexity" evidence="1">
    <location>
        <begin position="56"/>
        <end position="71"/>
    </location>
</feature>
<evidence type="ECO:0000313" key="3">
    <source>
        <dbReference type="Proteomes" id="UP000175971"/>
    </source>
</evidence>
<evidence type="ECO:0000256" key="1">
    <source>
        <dbReference type="SAM" id="MobiDB-lite"/>
    </source>
</evidence>
<comment type="caution">
    <text evidence="2">The sequence shown here is derived from an EMBL/GenBank/DDBJ whole genome shotgun (WGS) entry which is preliminary data.</text>
</comment>
<reference evidence="2 3" key="1">
    <citation type="journal article" date="2016" name="Front. Microbiol.">
        <title>Comparative Genomics Analysis of Streptomyces Species Reveals Their Adaptation to the Marine Environment and Their Diversity at the Genomic Level.</title>
        <authorList>
            <person name="Tian X."/>
            <person name="Zhang Z."/>
            <person name="Yang T."/>
            <person name="Chen M."/>
            <person name="Li J."/>
            <person name="Chen F."/>
            <person name="Yang J."/>
            <person name="Li W."/>
            <person name="Zhang B."/>
            <person name="Zhang Z."/>
            <person name="Wu J."/>
            <person name="Zhang C."/>
            <person name="Long L."/>
            <person name="Xiao J."/>
        </authorList>
    </citation>
    <scope>NUCLEOTIDE SEQUENCE [LARGE SCALE GENOMIC DNA]</scope>
    <source>
        <strain evidence="2 3">SCSIO M10372</strain>
    </source>
</reference>
<dbReference type="Proteomes" id="UP000175971">
    <property type="component" value="Unassembled WGS sequence"/>
</dbReference>
<feature type="region of interest" description="Disordered" evidence="1">
    <location>
        <begin position="41"/>
        <end position="83"/>
    </location>
</feature>
<dbReference type="AlphaFoldDB" id="A0A1E7LQY3"/>
<feature type="compositionally biased region" description="Pro residues" evidence="1">
    <location>
        <begin position="160"/>
        <end position="169"/>
    </location>
</feature>
<proteinExistence type="predicted"/>
<evidence type="ECO:0000313" key="2">
    <source>
        <dbReference type="EMBL" id="OEV18606.1"/>
    </source>
</evidence>